<gene>
    <name evidence="2" type="ORF">KQI75_09655</name>
</gene>
<dbReference type="InterPro" id="IPR006680">
    <property type="entry name" value="Amidohydro-rel"/>
</dbReference>
<keyword evidence="3" id="KW-1185">Reference proteome</keyword>
<proteinExistence type="predicted"/>
<evidence type="ECO:0000259" key="1">
    <source>
        <dbReference type="Pfam" id="PF04909"/>
    </source>
</evidence>
<sequence length="268" mass="30653">MKIIDAHMHFSKAIPSFAPMAERVGHLYTEEHLQAEFARLNIERAVVMGNGSIRPECHQYPDFLRYCIGLDNKVMEALPDAHILDLLEQNLQRESCVGIKLYPGYNHVYVGDARFFPLYELAAQYDKPVAIHTGSTANGMGFLKYCHPLTVDEAAAQFPKTRFVMCHFGNPWLPDAAAVLEKNANVFADLSGLLEGLFDLDELFEENSGYFSLLRTWLGYAGGYEKVIYGTDWPLVNMEQYIHFMQCLIPEKHHEKVFYQTAKHVYHL</sequence>
<accession>A0ABS6ET42</accession>
<name>A0ABS6ET42_9FIRM</name>
<dbReference type="Proteomes" id="UP000783588">
    <property type="component" value="Unassembled WGS sequence"/>
</dbReference>
<dbReference type="EMBL" id="JAHLQI010000005">
    <property type="protein sequence ID" value="MBU5490876.1"/>
    <property type="molecule type" value="Genomic_DNA"/>
</dbReference>
<protein>
    <submittedName>
        <fullName evidence="2">Amidohydrolase family protein</fullName>
    </submittedName>
</protein>
<dbReference type="PANTHER" id="PTHR21240:SF28">
    <property type="entry name" value="ISO-OROTATE DECARBOXYLASE (EUROFUNG)"/>
    <property type="match status" value="1"/>
</dbReference>
<evidence type="ECO:0000313" key="2">
    <source>
        <dbReference type="EMBL" id="MBU5490876.1"/>
    </source>
</evidence>
<comment type="caution">
    <text evidence="2">The sequence shown here is derived from an EMBL/GenBank/DDBJ whole genome shotgun (WGS) entry which is preliminary data.</text>
</comment>
<evidence type="ECO:0000313" key="3">
    <source>
        <dbReference type="Proteomes" id="UP000783588"/>
    </source>
</evidence>
<dbReference type="Pfam" id="PF04909">
    <property type="entry name" value="Amidohydro_2"/>
    <property type="match status" value="1"/>
</dbReference>
<dbReference type="RefSeq" id="WP_216470579.1">
    <property type="nucleotide sequence ID" value="NZ_JAHLQI010000005.1"/>
</dbReference>
<reference evidence="2 3" key="1">
    <citation type="submission" date="2021-06" db="EMBL/GenBank/DDBJ databases">
        <authorList>
            <person name="Sun Q."/>
            <person name="Li D."/>
        </authorList>
    </citation>
    <scope>NUCLEOTIDE SEQUENCE [LARGE SCALE GENOMIC DNA]</scope>
    <source>
        <strain evidence="2 3">MSJd-7</strain>
    </source>
</reference>
<dbReference type="InterPro" id="IPR032465">
    <property type="entry name" value="ACMSD"/>
</dbReference>
<dbReference type="PANTHER" id="PTHR21240">
    <property type="entry name" value="2-AMINO-3-CARBOXYLMUCONATE-6-SEMIALDEHYDE DECARBOXYLASE"/>
    <property type="match status" value="1"/>
</dbReference>
<feature type="domain" description="Amidohydrolase-related" evidence="1">
    <location>
        <begin position="4"/>
        <end position="268"/>
    </location>
</feature>
<organism evidence="2 3">
    <name type="scientific">Butyricicoccus intestinisimiae</name>
    <dbReference type="NCBI Taxonomy" id="2841509"/>
    <lineage>
        <taxon>Bacteria</taxon>
        <taxon>Bacillati</taxon>
        <taxon>Bacillota</taxon>
        <taxon>Clostridia</taxon>
        <taxon>Eubacteriales</taxon>
        <taxon>Butyricicoccaceae</taxon>
        <taxon>Butyricicoccus</taxon>
    </lineage>
</organism>